<reference evidence="2" key="1">
    <citation type="submission" date="2020-02" db="EMBL/GenBank/DDBJ databases">
        <authorList>
            <person name="Meier V. D."/>
        </authorList>
    </citation>
    <scope>NUCLEOTIDE SEQUENCE</scope>
    <source>
        <strain evidence="2">AVDCRST_MAG12</strain>
    </source>
</reference>
<protein>
    <submittedName>
        <fullName evidence="2">Uncharacterized protein</fullName>
    </submittedName>
</protein>
<evidence type="ECO:0000313" key="2">
    <source>
        <dbReference type="EMBL" id="CAA9485001.1"/>
    </source>
</evidence>
<organism evidence="2">
    <name type="scientific">uncultured Rubrobacteraceae bacterium</name>
    <dbReference type="NCBI Taxonomy" id="349277"/>
    <lineage>
        <taxon>Bacteria</taxon>
        <taxon>Bacillati</taxon>
        <taxon>Actinomycetota</taxon>
        <taxon>Rubrobacteria</taxon>
        <taxon>Rubrobacterales</taxon>
        <taxon>Rubrobacteraceae</taxon>
        <taxon>environmental samples</taxon>
    </lineage>
</organism>
<feature type="region of interest" description="Disordered" evidence="1">
    <location>
        <begin position="1"/>
        <end position="90"/>
    </location>
</feature>
<proteinExistence type="predicted"/>
<name>A0A6J4RY13_9ACTN</name>
<dbReference type="EMBL" id="CADCVK010000267">
    <property type="protein sequence ID" value="CAA9485001.1"/>
    <property type="molecule type" value="Genomic_DNA"/>
</dbReference>
<evidence type="ECO:0000256" key="1">
    <source>
        <dbReference type="SAM" id="MobiDB-lite"/>
    </source>
</evidence>
<dbReference type="AlphaFoldDB" id="A0A6J4RY13"/>
<sequence>HPAAGPDEPGRRPAPRPRGLRHPHDGHALRHRRGLPGRPDGGRRAGPRARAVGAEDGRGGHRPQPALAHPEVAQTPRLRRQGPGGPPPAL</sequence>
<feature type="non-terminal residue" evidence="2">
    <location>
        <position position="90"/>
    </location>
</feature>
<feature type="non-terminal residue" evidence="2">
    <location>
        <position position="1"/>
    </location>
</feature>
<gene>
    <name evidence="2" type="ORF">AVDCRST_MAG12-1749</name>
</gene>
<accession>A0A6J4RY13</accession>